<feature type="transmembrane region" description="Helical" evidence="2">
    <location>
        <begin position="198"/>
        <end position="216"/>
    </location>
</feature>
<sequence>MTPPPPGADMPNLPPPSPSAPPPSARAVRRRLTWEIWLVLGVSLLGSATLAALNLLDRYTIDVPLAEQSATLNATANERGWLDLLYQLRRIAFLALPALLALYLLSANGRSAVRRIGLDLTRPGRDLLHGLALAAAVGIPGLGVYLAGRALGITVEVRPAALDAFWWTVPVLILAAAANGFLEEVVAVGYLAERLRDLRWGIAAIILASALLRASYHLYQGPGMALGNLAMGVLFAWYYLVPSWGRRVMPLVVAHTLIDVVAFVGYALLPASLLATLGLA</sequence>
<feature type="domain" description="CAAX prenyl protease 2/Lysostaphin resistance protein A-like" evidence="3">
    <location>
        <begin position="166"/>
        <end position="261"/>
    </location>
</feature>
<keyword evidence="4" id="KW-0645">Protease</keyword>
<dbReference type="GO" id="GO:0080120">
    <property type="term" value="P:CAAX-box protein maturation"/>
    <property type="evidence" value="ECO:0007669"/>
    <property type="project" value="UniProtKB-ARBA"/>
</dbReference>
<accession>A0A2A9D549</accession>
<feature type="transmembrane region" description="Helical" evidence="2">
    <location>
        <begin position="88"/>
        <end position="106"/>
    </location>
</feature>
<evidence type="ECO:0000313" key="4">
    <source>
        <dbReference type="EMBL" id="PFG21082.1"/>
    </source>
</evidence>
<dbReference type="AlphaFoldDB" id="A0A2A9D549"/>
<organism evidence="4 5">
    <name type="scientific">Serinibacter salmoneus</name>
    <dbReference type="NCBI Taxonomy" id="556530"/>
    <lineage>
        <taxon>Bacteria</taxon>
        <taxon>Bacillati</taxon>
        <taxon>Actinomycetota</taxon>
        <taxon>Actinomycetes</taxon>
        <taxon>Micrococcales</taxon>
        <taxon>Beutenbergiaceae</taxon>
        <taxon>Serinibacter</taxon>
    </lineage>
</organism>
<dbReference type="RefSeq" id="WP_245867114.1">
    <property type="nucleotide sequence ID" value="NZ_PDJD01000001.1"/>
</dbReference>
<evidence type="ECO:0000313" key="5">
    <source>
        <dbReference type="Proteomes" id="UP000224915"/>
    </source>
</evidence>
<dbReference type="GO" id="GO:0006508">
    <property type="term" value="P:proteolysis"/>
    <property type="evidence" value="ECO:0007669"/>
    <property type="project" value="UniProtKB-KW"/>
</dbReference>
<feature type="transmembrane region" description="Helical" evidence="2">
    <location>
        <begin position="167"/>
        <end position="191"/>
    </location>
</feature>
<dbReference type="Proteomes" id="UP000224915">
    <property type="component" value="Unassembled WGS sequence"/>
</dbReference>
<keyword evidence="2" id="KW-0472">Membrane</keyword>
<keyword evidence="2" id="KW-1133">Transmembrane helix</keyword>
<evidence type="ECO:0000256" key="2">
    <source>
        <dbReference type="SAM" id="Phobius"/>
    </source>
</evidence>
<evidence type="ECO:0000259" key="3">
    <source>
        <dbReference type="Pfam" id="PF02517"/>
    </source>
</evidence>
<feature type="transmembrane region" description="Helical" evidence="2">
    <location>
        <begin position="248"/>
        <end position="269"/>
    </location>
</feature>
<feature type="transmembrane region" description="Helical" evidence="2">
    <location>
        <begin position="222"/>
        <end position="241"/>
    </location>
</feature>
<reference evidence="4 5" key="1">
    <citation type="submission" date="2017-10" db="EMBL/GenBank/DDBJ databases">
        <title>Sequencing the genomes of 1000 actinobacteria strains.</title>
        <authorList>
            <person name="Klenk H.-P."/>
        </authorList>
    </citation>
    <scope>NUCLEOTIDE SEQUENCE [LARGE SCALE GENOMIC DNA]</scope>
    <source>
        <strain evidence="4 5">DSM 21801</strain>
    </source>
</reference>
<dbReference type="Pfam" id="PF02517">
    <property type="entry name" value="Rce1-like"/>
    <property type="match status" value="1"/>
</dbReference>
<dbReference type="InterPro" id="IPR003675">
    <property type="entry name" value="Rce1/LyrA-like_dom"/>
</dbReference>
<evidence type="ECO:0000256" key="1">
    <source>
        <dbReference type="SAM" id="MobiDB-lite"/>
    </source>
</evidence>
<keyword evidence="5" id="KW-1185">Reference proteome</keyword>
<keyword evidence="4" id="KW-0378">Hydrolase</keyword>
<name>A0A2A9D549_9MICO</name>
<comment type="caution">
    <text evidence="4">The sequence shown here is derived from an EMBL/GenBank/DDBJ whole genome shotgun (WGS) entry which is preliminary data.</text>
</comment>
<proteinExistence type="predicted"/>
<feature type="region of interest" description="Disordered" evidence="1">
    <location>
        <begin position="1"/>
        <end position="24"/>
    </location>
</feature>
<protein>
    <submittedName>
        <fullName evidence="4">CAAX prenyl protease-like protein</fullName>
    </submittedName>
</protein>
<feature type="transmembrane region" description="Helical" evidence="2">
    <location>
        <begin position="127"/>
        <end position="147"/>
    </location>
</feature>
<keyword evidence="2" id="KW-0812">Transmembrane</keyword>
<dbReference type="EMBL" id="PDJD01000001">
    <property type="protein sequence ID" value="PFG21082.1"/>
    <property type="molecule type" value="Genomic_DNA"/>
</dbReference>
<dbReference type="GO" id="GO:0004175">
    <property type="term" value="F:endopeptidase activity"/>
    <property type="evidence" value="ECO:0007669"/>
    <property type="project" value="UniProtKB-ARBA"/>
</dbReference>
<feature type="transmembrane region" description="Helical" evidence="2">
    <location>
        <begin position="36"/>
        <end position="56"/>
    </location>
</feature>
<gene>
    <name evidence="4" type="ORF">ATL40_2702</name>
</gene>